<accession>S0KI19</accession>
<protein>
    <recommendedName>
        <fullName evidence="3">DUF1659 domain-containing protein</fullName>
    </recommendedName>
</protein>
<reference evidence="1 2" key="1">
    <citation type="submission" date="2013-03" db="EMBL/GenBank/DDBJ databases">
        <title>The Genome Sequence of Enterococcus columbae ATCC_51263 (PacBio/Illumina hybrid assembly).</title>
        <authorList>
            <consortium name="The Broad Institute Genomics Platform"/>
            <consortium name="The Broad Institute Genome Sequencing Center for Infectious Disease"/>
            <person name="Earl A."/>
            <person name="Russ C."/>
            <person name="Gilmore M."/>
            <person name="Surin D."/>
            <person name="Walker B."/>
            <person name="Young S."/>
            <person name="Zeng Q."/>
            <person name="Gargeya S."/>
            <person name="Fitzgerald M."/>
            <person name="Haas B."/>
            <person name="Abouelleil A."/>
            <person name="Allen A.W."/>
            <person name="Alvarado L."/>
            <person name="Arachchi H.M."/>
            <person name="Berlin A.M."/>
            <person name="Chapman S.B."/>
            <person name="Gainer-Dewar J."/>
            <person name="Goldberg J."/>
            <person name="Griggs A."/>
            <person name="Gujja S."/>
            <person name="Hansen M."/>
            <person name="Howarth C."/>
            <person name="Imamovic A."/>
            <person name="Ireland A."/>
            <person name="Larimer J."/>
            <person name="McCowan C."/>
            <person name="Murphy C."/>
            <person name="Pearson M."/>
            <person name="Poon T.W."/>
            <person name="Priest M."/>
            <person name="Roberts A."/>
            <person name="Saif S."/>
            <person name="Shea T."/>
            <person name="Sisk P."/>
            <person name="Sykes S."/>
            <person name="Wortman J."/>
            <person name="Nusbaum C."/>
            <person name="Birren B."/>
        </authorList>
    </citation>
    <scope>NUCLEOTIDE SEQUENCE [LARGE SCALE GENOMIC DNA]</scope>
    <source>
        <strain evidence="1 2">ATCC 51263</strain>
    </source>
</reference>
<dbReference type="STRING" id="1121865.OMW_01457"/>
<dbReference type="eggNOG" id="ENOG503078D">
    <property type="taxonomic scope" value="Bacteria"/>
</dbReference>
<evidence type="ECO:0008006" key="3">
    <source>
        <dbReference type="Google" id="ProtNLM"/>
    </source>
</evidence>
<sequence>MKKFISNQISFLIESDNPEKPISYTLNNAVDEVDVAQAQQFAQALVSLAPKGHALVSVIETKQSELIANA</sequence>
<organism evidence="1 2">
    <name type="scientific">Enterococcus columbae DSM 7374 = ATCC 51263</name>
    <dbReference type="NCBI Taxonomy" id="1121865"/>
    <lineage>
        <taxon>Bacteria</taxon>
        <taxon>Bacillati</taxon>
        <taxon>Bacillota</taxon>
        <taxon>Bacilli</taxon>
        <taxon>Lactobacillales</taxon>
        <taxon>Enterococcaceae</taxon>
        <taxon>Enterococcus</taxon>
    </lineage>
</organism>
<gene>
    <name evidence="1" type="ORF">I568_02071</name>
</gene>
<dbReference type="PATRIC" id="fig|1121865.3.peg.1420"/>
<dbReference type="EMBL" id="ASWJ01000009">
    <property type="protein sequence ID" value="EOW80371.1"/>
    <property type="molecule type" value="Genomic_DNA"/>
</dbReference>
<evidence type="ECO:0000313" key="1">
    <source>
        <dbReference type="EMBL" id="EOW80371.1"/>
    </source>
</evidence>
<dbReference type="Proteomes" id="UP000014113">
    <property type="component" value="Unassembled WGS sequence"/>
</dbReference>
<evidence type="ECO:0000313" key="2">
    <source>
        <dbReference type="Proteomes" id="UP000014113"/>
    </source>
</evidence>
<dbReference type="AlphaFoldDB" id="S0KI19"/>
<proteinExistence type="predicted"/>
<dbReference type="RefSeq" id="WP_016183596.1">
    <property type="nucleotide sequence ID" value="NZ_JXKI01000011.1"/>
</dbReference>
<name>S0KI19_9ENTE</name>
<comment type="caution">
    <text evidence="1">The sequence shown here is derived from an EMBL/GenBank/DDBJ whole genome shotgun (WGS) entry which is preliminary data.</text>
</comment>
<keyword evidence="2" id="KW-1185">Reference proteome</keyword>